<protein>
    <recommendedName>
        <fullName evidence="6">Homeobox domain-containing protein</fullName>
    </recommendedName>
</protein>
<gene>
    <name evidence="7" type="ORF">CANVERA_P4690</name>
</gene>
<dbReference type="AlphaFoldDB" id="A0A9W4TYV8"/>
<name>A0A9W4TYV8_9ASCO</name>
<keyword evidence="3 4" id="KW-0539">Nucleus</keyword>
<feature type="compositionally biased region" description="Polar residues" evidence="5">
    <location>
        <begin position="59"/>
        <end position="73"/>
    </location>
</feature>
<dbReference type="OrthoDB" id="10056939at2759"/>
<evidence type="ECO:0000256" key="4">
    <source>
        <dbReference type="PROSITE-ProRule" id="PRU00108"/>
    </source>
</evidence>
<dbReference type="PROSITE" id="PS50071">
    <property type="entry name" value="HOMEOBOX_2"/>
    <property type="match status" value="1"/>
</dbReference>
<dbReference type="SUPFAM" id="SSF46689">
    <property type="entry name" value="Homeodomain-like"/>
    <property type="match status" value="1"/>
</dbReference>
<proteinExistence type="predicted"/>
<feature type="compositionally biased region" description="Low complexity" evidence="5">
    <location>
        <begin position="84"/>
        <end position="105"/>
    </location>
</feature>
<dbReference type="PANTHER" id="PTHR11850">
    <property type="entry name" value="HOMEOBOX PROTEIN TRANSCRIPTION FACTORS"/>
    <property type="match status" value="1"/>
</dbReference>
<dbReference type="InterPro" id="IPR009057">
    <property type="entry name" value="Homeodomain-like_sf"/>
</dbReference>
<evidence type="ECO:0000259" key="6">
    <source>
        <dbReference type="PROSITE" id="PS50071"/>
    </source>
</evidence>
<evidence type="ECO:0000256" key="3">
    <source>
        <dbReference type="ARBA" id="ARBA00023242"/>
    </source>
</evidence>
<sequence length="212" mass="24530">MQLTTTTSSTSTINRPSPLPSISHHHHHHHHRSSNNNILPPIHQLKSISLPPISDILKENNNNHQKSPLSSPNHILPSVTHLYPQSQSQSQSQHQQQHGPNQPQQYFNYTHQKQNTSTIQRNNSINPVNLVNDGSSNNSGSRRTRNNLPKEITYILLRWLHDHINHPYPNSFEKNQLMMATGLNQQQLSNWFINARRRKIKTIKEQKRLNLV</sequence>
<dbReference type="SMART" id="SM00389">
    <property type="entry name" value="HOX"/>
    <property type="match status" value="1"/>
</dbReference>
<comment type="caution">
    <text evidence="7">The sequence shown here is derived from an EMBL/GenBank/DDBJ whole genome shotgun (WGS) entry which is preliminary data.</text>
</comment>
<dbReference type="InterPro" id="IPR008422">
    <property type="entry name" value="KN_HD"/>
</dbReference>
<dbReference type="Gene3D" id="1.10.10.60">
    <property type="entry name" value="Homeodomain-like"/>
    <property type="match status" value="1"/>
</dbReference>
<feature type="DNA-binding region" description="Homeobox" evidence="4">
    <location>
        <begin position="141"/>
        <end position="203"/>
    </location>
</feature>
<evidence type="ECO:0000256" key="2">
    <source>
        <dbReference type="ARBA" id="ARBA00023155"/>
    </source>
</evidence>
<dbReference type="GO" id="GO:0006355">
    <property type="term" value="P:regulation of DNA-templated transcription"/>
    <property type="evidence" value="ECO:0007669"/>
    <property type="project" value="InterPro"/>
</dbReference>
<dbReference type="InterPro" id="IPR001356">
    <property type="entry name" value="HD"/>
</dbReference>
<dbReference type="GO" id="GO:0005634">
    <property type="term" value="C:nucleus"/>
    <property type="evidence" value="ECO:0007669"/>
    <property type="project" value="UniProtKB-SubCell"/>
</dbReference>
<evidence type="ECO:0000313" key="8">
    <source>
        <dbReference type="Proteomes" id="UP001152885"/>
    </source>
</evidence>
<dbReference type="CDD" id="cd00086">
    <property type="entry name" value="homeodomain"/>
    <property type="match status" value="1"/>
</dbReference>
<dbReference type="Proteomes" id="UP001152885">
    <property type="component" value="Unassembled WGS sequence"/>
</dbReference>
<feature type="domain" description="Homeobox" evidence="6">
    <location>
        <begin position="139"/>
        <end position="202"/>
    </location>
</feature>
<reference evidence="7" key="1">
    <citation type="submission" date="2022-12" db="EMBL/GenBank/DDBJ databases">
        <authorList>
            <person name="Brejova B."/>
        </authorList>
    </citation>
    <scope>NUCLEOTIDE SEQUENCE</scope>
</reference>
<comment type="subcellular location">
    <subcellularLocation>
        <location evidence="4">Nucleus</location>
    </subcellularLocation>
</comment>
<feature type="region of interest" description="Disordered" evidence="5">
    <location>
        <begin position="54"/>
        <end position="106"/>
    </location>
</feature>
<feature type="compositionally biased region" description="Low complexity" evidence="5">
    <location>
        <begin position="1"/>
        <end position="12"/>
    </location>
</feature>
<evidence type="ECO:0000256" key="1">
    <source>
        <dbReference type="ARBA" id="ARBA00023125"/>
    </source>
</evidence>
<dbReference type="Pfam" id="PF05920">
    <property type="entry name" value="Homeobox_KN"/>
    <property type="match status" value="1"/>
</dbReference>
<keyword evidence="2 4" id="KW-0371">Homeobox</keyword>
<feature type="region of interest" description="Disordered" evidence="5">
    <location>
        <begin position="1"/>
        <end position="39"/>
    </location>
</feature>
<accession>A0A9W4TYV8</accession>
<dbReference type="EMBL" id="CANTUO010000006">
    <property type="protein sequence ID" value="CAI5760180.1"/>
    <property type="molecule type" value="Genomic_DNA"/>
</dbReference>
<feature type="region of interest" description="Disordered" evidence="5">
    <location>
        <begin position="121"/>
        <end position="145"/>
    </location>
</feature>
<keyword evidence="8" id="KW-1185">Reference proteome</keyword>
<feature type="compositionally biased region" description="Polar residues" evidence="5">
    <location>
        <begin position="121"/>
        <end position="133"/>
    </location>
</feature>
<dbReference type="GO" id="GO:0003677">
    <property type="term" value="F:DNA binding"/>
    <property type="evidence" value="ECO:0007669"/>
    <property type="project" value="UniProtKB-UniRule"/>
</dbReference>
<evidence type="ECO:0000256" key="5">
    <source>
        <dbReference type="SAM" id="MobiDB-lite"/>
    </source>
</evidence>
<organism evidence="7 8">
    <name type="scientific">Candida verbasci</name>
    <dbReference type="NCBI Taxonomy" id="1227364"/>
    <lineage>
        <taxon>Eukaryota</taxon>
        <taxon>Fungi</taxon>
        <taxon>Dikarya</taxon>
        <taxon>Ascomycota</taxon>
        <taxon>Saccharomycotina</taxon>
        <taxon>Pichiomycetes</taxon>
        <taxon>Debaryomycetaceae</taxon>
        <taxon>Candida/Lodderomyces clade</taxon>
        <taxon>Candida</taxon>
    </lineage>
</organism>
<feature type="compositionally biased region" description="Basic residues" evidence="5">
    <location>
        <begin position="23"/>
        <end position="33"/>
    </location>
</feature>
<dbReference type="InterPro" id="IPR050224">
    <property type="entry name" value="TALE_homeobox"/>
</dbReference>
<evidence type="ECO:0000313" key="7">
    <source>
        <dbReference type="EMBL" id="CAI5760180.1"/>
    </source>
</evidence>
<keyword evidence="1 4" id="KW-0238">DNA-binding</keyword>